<dbReference type="Gene3D" id="1.20.1250.20">
    <property type="entry name" value="MFS general substrate transporter like domains"/>
    <property type="match status" value="1"/>
</dbReference>
<organism evidence="7 8">
    <name type="scientific">Papaver somniferum</name>
    <name type="common">Opium poppy</name>
    <dbReference type="NCBI Taxonomy" id="3469"/>
    <lineage>
        <taxon>Eukaryota</taxon>
        <taxon>Viridiplantae</taxon>
        <taxon>Streptophyta</taxon>
        <taxon>Embryophyta</taxon>
        <taxon>Tracheophyta</taxon>
        <taxon>Spermatophyta</taxon>
        <taxon>Magnoliopsida</taxon>
        <taxon>Ranunculales</taxon>
        <taxon>Papaveraceae</taxon>
        <taxon>Papaveroideae</taxon>
        <taxon>Papaver</taxon>
    </lineage>
</organism>
<feature type="transmembrane region" description="Helical" evidence="6">
    <location>
        <begin position="38"/>
        <end position="58"/>
    </location>
</feature>
<evidence type="ECO:0000256" key="1">
    <source>
        <dbReference type="ARBA" id="ARBA00004141"/>
    </source>
</evidence>
<proteinExistence type="inferred from homology"/>
<evidence type="ECO:0000313" key="8">
    <source>
        <dbReference type="Proteomes" id="UP000316621"/>
    </source>
</evidence>
<gene>
    <name evidence="7" type="ORF">C5167_006021</name>
</gene>
<feature type="transmembrane region" description="Helical" evidence="6">
    <location>
        <begin position="288"/>
        <end position="314"/>
    </location>
</feature>
<feature type="transmembrane region" description="Helical" evidence="6">
    <location>
        <begin position="160"/>
        <end position="183"/>
    </location>
</feature>
<sequence>MPCAGNEAFEKLGTWGTSSNLIVYLTTVFNMKRANAAVLINAFTGTSFFSPLIGGFLADAYKTLGFASIASLLGMILLMLTAAISKLHPPNCGTQKNDLCEQATKLQWTFIFNPKIDTGKRSIISFANWYFFVLSSSTLISLTLIVYVQSNVSWTINENILNSIHVYIIIACILFFMGSRIYVKVKPEGSPLTRFVQVIVAATRKRCLAQPDNLEISLFNCMHPNSINSKLQHTDQFDRFFDKAAILSDTDQIKDDATSTDPWRLCNMQQVEELKCVIRVLPLRVSGAIFYITVPSASYIVFSWLSIVIWIPIYDCLIVPQLSKLTGKEGGITLLQRMGIETFISIITMLVSALAEQRRHNSSLTYPTLSIAKGGGAISSVFKLVNPPALN</sequence>
<reference evidence="7 8" key="1">
    <citation type="journal article" date="2018" name="Science">
        <title>The opium poppy genome and morphinan production.</title>
        <authorList>
            <person name="Guo L."/>
            <person name="Winzer T."/>
            <person name="Yang X."/>
            <person name="Li Y."/>
            <person name="Ning Z."/>
            <person name="He Z."/>
            <person name="Teodor R."/>
            <person name="Lu Y."/>
            <person name="Bowser T.A."/>
            <person name="Graham I.A."/>
            <person name="Ye K."/>
        </authorList>
    </citation>
    <scope>NUCLEOTIDE SEQUENCE [LARGE SCALE GENOMIC DNA]</scope>
    <source>
        <strain evidence="8">cv. HN1</strain>
        <tissue evidence="7">Leaves</tissue>
    </source>
</reference>
<comment type="subcellular location">
    <subcellularLocation>
        <location evidence="1">Membrane</location>
        <topology evidence="1">Multi-pass membrane protein</topology>
    </subcellularLocation>
</comment>
<name>A0A4Y7JGE5_PAPSO</name>
<keyword evidence="5 6" id="KW-0472">Membrane</keyword>
<dbReference type="GO" id="GO:0016020">
    <property type="term" value="C:membrane"/>
    <property type="evidence" value="ECO:0007669"/>
    <property type="project" value="UniProtKB-SubCell"/>
</dbReference>
<feature type="transmembrane region" description="Helical" evidence="6">
    <location>
        <begin position="334"/>
        <end position="355"/>
    </location>
</feature>
<dbReference type="InterPro" id="IPR036259">
    <property type="entry name" value="MFS_trans_sf"/>
</dbReference>
<accession>A0A4Y7JGE5</accession>
<dbReference type="AlphaFoldDB" id="A0A4Y7JGE5"/>
<keyword evidence="3 6" id="KW-0812">Transmembrane</keyword>
<evidence type="ECO:0000256" key="2">
    <source>
        <dbReference type="ARBA" id="ARBA00005982"/>
    </source>
</evidence>
<feature type="transmembrane region" description="Helical" evidence="6">
    <location>
        <begin position="64"/>
        <end position="84"/>
    </location>
</feature>
<dbReference type="GO" id="GO:0022857">
    <property type="term" value="F:transmembrane transporter activity"/>
    <property type="evidence" value="ECO:0007669"/>
    <property type="project" value="InterPro"/>
</dbReference>
<evidence type="ECO:0000313" key="7">
    <source>
        <dbReference type="EMBL" id="RZC58715.1"/>
    </source>
</evidence>
<keyword evidence="4 6" id="KW-1133">Transmembrane helix</keyword>
<evidence type="ECO:0000256" key="4">
    <source>
        <dbReference type="ARBA" id="ARBA00022989"/>
    </source>
</evidence>
<feature type="transmembrane region" description="Helical" evidence="6">
    <location>
        <begin position="129"/>
        <end position="148"/>
    </location>
</feature>
<evidence type="ECO:0000256" key="6">
    <source>
        <dbReference type="SAM" id="Phobius"/>
    </source>
</evidence>
<evidence type="ECO:0000256" key="5">
    <source>
        <dbReference type="ARBA" id="ARBA00023136"/>
    </source>
</evidence>
<evidence type="ECO:0000256" key="3">
    <source>
        <dbReference type="ARBA" id="ARBA00022692"/>
    </source>
</evidence>
<keyword evidence="8" id="KW-1185">Reference proteome</keyword>
<dbReference type="EMBL" id="CM010718">
    <property type="protein sequence ID" value="RZC58715.1"/>
    <property type="molecule type" value="Genomic_DNA"/>
</dbReference>
<dbReference type="PANTHER" id="PTHR11654">
    <property type="entry name" value="OLIGOPEPTIDE TRANSPORTER-RELATED"/>
    <property type="match status" value="1"/>
</dbReference>
<protein>
    <submittedName>
        <fullName evidence="7">Uncharacterized protein</fullName>
    </submittedName>
</protein>
<dbReference type="Proteomes" id="UP000316621">
    <property type="component" value="Chromosome 4"/>
</dbReference>
<dbReference type="Gramene" id="RZC58715">
    <property type="protein sequence ID" value="RZC58715"/>
    <property type="gene ID" value="C5167_006021"/>
</dbReference>
<dbReference type="Pfam" id="PF00854">
    <property type="entry name" value="PTR2"/>
    <property type="match status" value="1"/>
</dbReference>
<dbReference type="InterPro" id="IPR000109">
    <property type="entry name" value="POT_fam"/>
</dbReference>
<comment type="similarity">
    <text evidence="2">Belongs to the major facilitator superfamily. Proton-dependent oligopeptide transporter (POT/PTR) (TC 2.A.17) family.</text>
</comment>